<dbReference type="AlphaFoldDB" id="A0A748RDG1"/>
<name>A0A748RDG1_SALER</name>
<reference evidence="2" key="1">
    <citation type="journal article" date="2018" name="Genome Biol.">
        <title>SKESA: strategic k-mer extension for scrupulous assemblies.</title>
        <authorList>
            <person name="Souvorov A."/>
            <person name="Agarwala R."/>
            <person name="Lipman D.J."/>
        </authorList>
    </citation>
    <scope>NUCLEOTIDE SEQUENCE</scope>
    <source>
        <strain evidence="2">MA.GW_S02550-07</strain>
    </source>
</reference>
<proteinExistence type="predicted"/>
<dbReference type="InterPro" id="IPR033390">
    <property type="entry name" value="Rv2179c-like"/>
</dbReference>
<evidence type="ECO:0000259" key="1">
    <source>
        <dbReference type="Pfam" id="PF16473"/>
    </source>
</evidence>
<protein>
    <submittedName>
        <fullName evidence="2">3'-5' exoribonuclease</fullName>
    </submittedName>
</protein>
<organism evidence="2">
    <name type="scientific">Salmonella enterica</name>
    <name type="common">Salmonella choleraesuis</name>
    <dbReference type="NCBI Taxonomy" id="28901"/>
    <lineage>
        <taxon>Bacteria</taxon>
        <taxon>Pseudomonadati</taxon>
        <taxon>Pseudomonadota</taxon>
        <taxon>Gammaproteobacteria</taxon>
        <taxon>Enterobacterales</taxon>
        <taxon>Enterobacteriaceae</taxon>
        <taxon>Salmonella</taxon>
    </lineage>
</organism>
<comment type="caution">
    <text evidence="2">The sequence shown here is derived from an EMBL/GenBank/DDBJ whole genome shotgun (WGS) entry which is preliminary data.</text>
</comment>
<gene>
    <name evidence="2" type="ORF">G7940_004531</name>
</gene>
<feature type="domain" description="3'-5' exoribonuclease Rv2179c-like" evidence="1">
    <location>
        <begin position="12"/>
        <end position="170"/>
    </location>
</feature>
<sequence>MTDVFVYVFPLSKKTNAAPACFSAVFFDGLQGGFGNDFYIQVDVESSRQAGLDVSQELLRAAMKSGANGNSVFSGENRCSLRLALHALLGFLFVKPETAALKTSPDSLRIWTNSPSIMSAALQCFGLDEKWNVHPLDFQTIVTAGDLLGLKEPNFSSTEPVEIAREHATYLAELLHRLNQKKRLSVVK</sequence>
<dbReference type="EMBL" id="DAAVKK010000019">
    <property type="protein sequence ID" value="HAF5242718.1"/>
    <property type="molecule type" value="Genomic_DNA"/>
</dbReference>
<reference evidence="2" key="2">
    <citation type="submission" date="2020-02" db="EMBL/GenBank/DDBJ databases">
        <authorList>
            <consortium name="NCBI Pathogen Detection Project"/>
        </authorList>
    </citation>
    <scope>NUCLEOTIDE SEQUENCE</scope>
    <source>
        <strain evidence="2">MA.GW_S02550-07</strain>
    </source>
</reference>
<accession>A0A748RDG1</accession>
<dbReference type="Pfam" id="PF16473">
    <property type="entry name" value="Rv2179c-like"/>
    <property type="match status" value="1"/>
</dbReference>
<evidence type="ECO:0000313" key="2">
    <source>
        <dbReference type="EMBL" id="HAF5242718.1"/>
    </source>
</evidence>